<gene>
    <name evidence="9" type="ORF">SAMN05421823_102327</name>
</gene>
<evidence type="ECO:0000256" key="1">
    <source>
        <dbReference type="ARBA" id="ARBA00001946"/>
    </source>
</evidence>
<dbReference type="InterPro" id="IPR029060">
    <property type="entry name" value="PIN-like_dom_sf"/>
</dbReference>
<dbReference type="Pfam" id="PF01850">
    <property type="entry name" value="PIN"/>
    <property type="match status" value="1"/>
</dbReference>
<keyword evidence="6" id="KW-0460">Magnesium</keyword>
<comment type="cofactor">
    <cofactor evidence="1">
        <name>Mg(2+)</name>
        <dbReference type="ChEBI" id="CHEBI:18420"/>
    </cofactor>
</comment>
<evidence type="ECO:0000256" key="5">
    <source>
        <dbReference type="ARBA" id="ARBA00022801"/>
    </source>
</evidence>
<dbReference type="Proteomes" id="UP000198510">
    <property type="component" value="Unassembled WGS sequence"/>
</dbReference>
<evidence type="ECO:0000313" key="9">
    <source>
        <dbReference type="EMBL" id="SDK27628.1"/>
    </source>
</evidence>
<comment type="similarity">
    <text evidence="7">Belongs to the PINc/VapC protein family.</text>
</comment>
<dbReference type="OrthoDB" id="1443334at2"/>
<dbReference type="GO" id="GO:0016787">
    <property type="term" value="F:hydrolase activity"/>
    <property type="evidence" value="ECO:0007669"/>
    <property type="project" value="UniProtKB-KW"/>
</dbReference>
<dbReference type="SUPFAM" id="SSF88723">
    <property type="entry name" value="PIN domain-like"/>
    <property type="match status" value="1"/>
</dbReference>
<sequence length="148" mass="16963">MDVFLDTNILIYAVRNEATFPKLKTLLGSKRLAYSCSVINYAELKAMGLKLSWQQKKLEQIEEVMQDVVIVDIRFDAILNRYAEIDAYSLNQLPGVDRKKATPMGQNDMWIAATASVLEIPLLTTDKDFDHLHNLYLDVIRLEPKAFK</sequence>
<evidence type="ECO:0000259" key="8">
    <source>
        <dbReference type="Pfam" id="PF01850"/>
    </source>
</evidence>
<dbReference type="GO" id="GO:0046872">
    <property type="term" value="F:metal ion binding"/>
    <property type="evidence" value="ECO:0007669"/>
    <property type="project" value="UniProtKB-KW"/>
</dbReference>
<dbReference type="EMBL" id="FNFO01000002">
    <property type="protein sequence ID" value="SDK27628.1"/>
    <property type="molecule type" value="Genomic_DNA"/>
</dbReference>
<evidence type="ECO:0000256" key="6">
    <source>
        <dbReference type="ARBA" id="ARBA00022842"/>
    </source>
</evidence>
<dbReference type="InterPro" id="IPR002716">
    <property type="entry name" value="PIN_dom"/>
</dbReference>
<dbReference type="AlphaFoldDB" id="A0A1G9AK30"/>
<keyword evidence="5" id="KW-0378">Hydrolase</keyword>
<protein>
    <submittedName>
        <fullName evidence="9">tRNA(fMet)-specific endonuclease VapC</fullName>
    </submittedName>
</protein>
<evidence type="ECO:0000256" key="4">
    <source>
        <dbReference type="ARBA" id="ARBA00022723"/>
    </source>
</evidence>
<dbReference type="STRING" id="1075417.SAMN05421823_102327"/>
<dbReference type="PANTHER" id="PTHR33653:SF1">
    <property type="entry name" value="RIBONUCLEASE VAPC2"/>
    <property type="match status" value="1"/>
</dbReference>
<organism evidence="9 10">
    <name type="scientific">Catalinimonas alkaloidigena</name>
    <dbReference type="NCBI Taxonomy" id="1075417"/>
    <lineage>
        <taxon>Bacteria</taxon>
        <taxon>Pseudomonadati</taxon>
        <taxon>Bacteroidota</taxon>
        <taxon>Cytophagia</taxon>
        <taxon>Cytophagales</taxon>
        <taxon>Catalimonadaceae</taxon>
        <taxon>Catalinimonas</taxon>
    </lineage>
</organism>
<evidence type="ECO:0000256" key="3">
    <source>
        <dbReference type="ARBA" id="ARBA00022722"/>
    </source>
</evidence>
<evidence type="ECO:0000256" key="2">
    <source>
        <dbReference type="ARBA" id="ARBA00022649"/>
    </source>
</evidence>
<dbReference type="RefSeq" id="WP_089679889.1">
    <property type="nucleotide sequence ID" value="NZ_FNFO01000002.1"/>
</dbReference>
<keyword evidence="10" id="KW-1185">Reference proteome</keyword>
<reference evidence="9 10" key="1">
    <citation type="submission" date="2016-10" db="EMBL/GenBank/DDBJ databases">
        <authorList>
            <person name="de Groot N.N."/>
        </authorList>
    </citation>
    <scope>NUCLEOTIDE SEQUENCE [LARGE SCALE GENOMIC DNA]</scope>
    <source>
        <strain evidence="9 10">DSM 25186</strain>
    </source>
</reference>
<keyword evidence="9" id="KW-0255">Endonuclease</keyword>
<dbReference type="PANTHER" id="PTHR33653">
    <property type="entry name" value="RIBONUCLEASE VAPC2"/>
    <property type="match status" value="1"/>
</dbReference>
<dbReference type="InterPro" id="IPR050556">
    <property type="entry name" value="Type_II_TA_system_RNase"/>
</dbReference>
<evidence type="ECO:0000313" key="10">
    <source>
        <dbReference type="Proteomes" id="UP000198510"/>
    </source>
</evidence>
<keyword evidence="4" id="KW-0479">Metal-binding</keyword>
<dbReference type="GO" id="GO:0004519">
    <property type="term" value="F:endonuclease activity"/>
    <property type="evidence" value="ECO:0007669"/>
    <property type="project" value="UniProtKB-KW"/>
</dbReference>
<accession>A0A1G9AK30</accession>
<name>A0A1G9AK30_9BACT</name>
<keyword evidence="2" id="KW-1277">Toxin-antitoxin system</keyword>
<keyword evidence="3" id="KW-0540">Nuclease</keyword>
<evidence type="ECO:0000256" key="7">
    <source>
        <dbReference type="ARBA" id="ARBA00038093"/>
    </source>
</evidence>
<proteinExistence type="inferred from homology"/>
<dbReference type="Gene3D" id="3.40.50.1010">
    <property type="entry name" value="5'-nuclease"/>
    <property type="match status" value="1"/>
</dbReference>
<feature type="domain" description="PIN" evidence="8">
    <location>
        <begin position="3"/>
        <end position="132"/>
    </location>
</feature>